<evidence type="ECO:0000313" key="16">
    <source>
        <dbReference type="Proteomes" id="UP000236728"/>
    </source>
</evidence>
<sequence>MTTVKRAATKTTSKKSAGQKNAAPKKAVRRSIDAAGAGKQPTRGLTPPQKLTAKKRELAIEGVPAAKARKIAGGEPVAKKKSAKGGTAKPLAPERIAAILDALRKTYPNVVCALTHRNAFELLIATILSAQTTDVTVNKVTPELFDHFPTPQALAKARIEDIERIIKPTGFFHSKAKNIQGAGRVLVEKFGGKVPQTIDELTQIPGAARKTANVVLGSWFGIASGIVVDTHVGRLSRRLELTKNEDPVKVEQDLTKIIPQDRWVQFSHELIHHGRQVCLARKPHCVDCSVEKLCNSGDKTWTSH</sequence>
<feature type="binding site" evidence="12">
    <location>
        <position position="278"/>
    </location>
    <ligand>
        <name>[4Fe-4S] cluster</name>
        <dbReference type="ChEBI" id="CHEBI:49883"/>
    </ligand>
</feature>
<evidence type="ECO:0000256" key="4">
    <source>
        <dbReference type="ARBA" id="ARBA00022763"/>
    </source>
</evidence>
<keyword evidence="15" id="KW-0255">Endonuclease</keyword>
<feature type="binding site" evidence="12">
    <location>
        <position position="294"/>
    </location>
    <ligand>
        <name>[4Fe-4S] cluster</name>
        <dbReference type="ChEBI" id="CHEBI:49883"/>
    </ligand>
</feature>
<dbReference type="CDD" id="cd00056">
    <property type="entry name" value="ENDO3c"/>
    <property type="match status" value="1"/>
</dbReference>
<keyword evidence="7 12" id="KW-0411">Iron-sulfur</keyword>
<feature type="binding site" evidence="12">
    <location>
        <position position="288"/>
    </location>
    <ligand>
        <name>[4Fe-4S] cluster</name>
        <dbReference type="ChEBI" id="CHEBI:49883"/>
    </ligand>
</feature>
<keyword evidence="6 12" id="KW-0408">Iron</keyword>
<keyword evidence="16" id="KW-1185">Reference proteome</keyword>
<protein>
    <recommendedName>
        <fullName evidence="12">Endonuclease III</fullName>
        <ecNumber evidence="12">4.2.99.18</ecNumber>
    </recommendedName>
    <alternativeName>
        <fullName evidence="12">DNA-(apurinic or apyrimidinic site) lyase</fullName>
    </alternativeName>
</protein>
<comment type="similarity">
    <text evidence="1 12">Belongs to the Nth/MutY family.</text>
</comment>
<feature type="domain" description="HhH-GPD" evidence="14">
    <location>
        <begin position="128"/>
        <end position="276"/>
    </location>
</feature>
<evidence type="ECO:0000256" key="13">
    <source>
        <dbReference type="SAM" id="MobiDB-lite"/>
    </source>
</evidence>
<dbReference type="Pfam" id="PF00730">
    <property type="entry name" value="HhH-GPD"/>
    <property type="match status" value="1"/>
</dbReference>
<dbReference type="InterPro" id="IPR005759">
    <property type="entry name" value="Nth"/>
</dbReference>
<organism evidence="15 16">
    <name type="scientific">Bryocella elongata</name>
    <dbReference type="NCBI Taxonomy" id="863522"/>
    <lineage>
        <taxon>Bacteria</taxon>
        <taxon>Pseudomonadati</taxon>
        <taxon>Acidobacteriota</taxon>
        <taxon>Terriglobia</taxon>
        <taxon>Terriglobales</taxon>
        <taxon>Acidobacteriaceae</taxon>
        <taxon>Bryocella</taxon>
    </lineage>
</organism>
<dbReference type="AlphaFoldDB" id="A0A1H5UI34"/>
<evidence type="ECO:0000256" key="11">
    <source>
        <dbReference type="ARBA" id="ARBA00023295"/>
    </source>
</evidence>
<name>A0A1H5UI34_9BACT</name>
<keyword evidence="8 12" id="KW-0238">DNA-binding</keyword>
<evidence type="ECO:0000256" key="8">
    <source>
        <dbReference type="ARBA" id="ARBA00023125"/>
    </source>
</evidence>
<keyword evidence="4 12" id="KW-0227">DNA damage</keyword>
<proteinExistence type="inferred from homology"/>
<keyword evidence="9 12" id="KW-0234">DNA repair</keyword>
<keyword evidence="2 12" id="KW-0004">4Fe-4S</keyword>
<dbReference type="EMBL" id="FNVA01000001">
    <property type="protein sequence ID" value="SEF74713.1"/>
    <property type="molecule type" value="Genomic_DNA"/>
</dbReference>
<dbReference type="PANTHER" id="PTHR10359">
    <property type="entry name" value="A/G-SPECIFIC ADENINE GLYCOSYLASE/ENDONUCLEASE III"/>
    <property type="match status" value="1"/>
</dbReference>
<dbReference type="GO" id="GO:0140078">
    <property type="term" value="F:class I DNA-(apurinic or apyrimidinic site) endonuclease activity"/>
    <property type="evidence" value="ECO:0007669"/>
    <property type="project" value="UniProtKB-EC"/>
</dbReference>
<dbReference type="OrthoDB" id="9800977at2"/>
<dbReference type="NCBIfam" id="TIGR01083">
    <property type="entry name" value="nth"/>
    <property type="match status" value="1"/>
</dbReference>
<dbReference type="GO" id="GO:0019104">
    <property type="term" value="F:DNA N-glycosylase activity"/>
    <property type="evidence" value="ECO:0007669"/>
    <property type="project" value="UniProtKB-UniRule"/>
</dbReference>
<dbReference type="Gene3D" id="1.10.1670.10">
    <property type="entry name" value="Helix-hairpin-Helix base-excision DNA repair enzymes (C-terminal)"/>
    <property type="match status" value="1"/>
</dbReference>
<dbReference type="InterPro" id="IPR011257">
    <property type="entry name" value="DNA_glycosylase"/>
</dbReference>
<dbReference type="FunFam" id="1.10.1670.10:FF:000001">
    <property type="entry name" value="Endonuclease III"/>
    <property type="match status" value="1"/>
</dbReference>
<dbReference type="Proteomes" id="UP000236728">
    <property type="component" value="Unassembled WGS sequence"/>
</dbReference>
<keyword evidence="10 12" id="KW-0456">Lyase</keyword>
<comment type="catalytic activity">
    <reaction evidence="12">
        <text>2'-deoxyribonucleotide-(2'-deoxyribose 5'-phosphate)-2'-deoxyribonucleotide-DNA = a 3'-end 2'-deoxyribonucleotide-(2,3-dehydro-2,3-deoxyribose 5'-phosphate)-DNA + a 5'-end 5'-phospho-2'-deoxyribonucleoside-DNA + H(+)</text>
        <dbReference type="Rhea" id="RHEA:66592"/>
        <dbReference type="Rhea" id="RHEA-COMP:13180"/>
        <dbReference type="Rhea" id="RHEA-COMP:16897"/>
        <dbReference type="Rhea" id="RHEA-COMP:17067"/>
        <dbReference type="ChEBI" id="CHEBI:15378"/>
        <dbReference type="ChEBI" id="CHEBI:136412"/>
        <dbReference type="ChEBI" id="CHEBI:157695"/>
        <dbReference type="ChEBI" id="CHEBI:167181"/>
        <dbReference type="EC" id="4.2.99.18"/>
    </reaction>
</comment>
<dbReference type="GO" id="GO:0003677">
    <property type="term" value="F:DNA binding"/>
    <property type="evidence" value="ECO:0007669"/>
    <property type="project" value="UniProtKB-UniRule"/>
</dbReference>
<dbReference type="InterPro" id="IPR003265">
    <property type="entry name" value="HhH-GPD_domain"/>
</dbReference>
<dbReference type="GO" id="GO:0051539">
    <property type="term" value="F:4 iron, 4 sulfur cluster binding"/>
    <property type="evidence" value="ECO:0007669"/>
    <property type="project" value="UniProtKB-UniRule"/>
</dbReference>
<dbReference type="EC" id="4.2.99.18" evidence="12"/>
<dbReference type="SMART" id="SM00478">
    <property type="entry name" value="ENDO3c"/>
    <property type="match status" value="1"/>
</dbReference>
<evidence type="ECO:0000259" key="14">
    <source>
        <dbReference type="SMART" id="SM00478"/>
    </source>
</evidence>
<comment type="function">
    <text evidence="12">DNA repair enzyme that has both DNA N-glycosylase activity and AP-lyase activity. The DNA N-glycosylase activity releases various damaged pyrimidines from DNA by cleaving the N-glycosidic bond, leaving an AP (apurinic/apyrimidinic) site. The AP-lyase activity cleaves the phosphodiester bond 3' to the AP site by a beta-elimination, leaving a 3'-terminal unsaturated sugar and a product with a terminal 5'-phosphate.</text>
</comment>
<dbReference type="Gene3D" id="1.10.340.30">
    <property type="entry name" value="Hypothetical protein, domain 2"/>
    <property type="match status" value="1"/>
</dbReference>
<dbReference type="InterPro" id="IPR023170">
    <property type="entry name" value="HhH_base_excis_C"/>
</dbReference>
<evidence type="ECO:0000313" key="15">
    <source>
        <dbReference type="EMBL" id="SEF74713.1"/>
    </source>
</evidence>
<dbReference type="HAMAP" id="MF_00942">
    <property type="entry name" value="Nth"/>
    <property type="match status" value="1"/>
</dbReference>
<evidence type="ECO:0000256" key="12">
    <source>
        <dbReference type="HAMAP-Rule" id="MF_00942"/>
    </source>
</evidence>
<evidence type="ECO:0000256" key="6">
    <source>
        <dbReference type="ARBA" id="ARBA00023004"/>
    </source>
</evidence>
<dbReference type="RefSeq" id="WP_103931879.1">
    <property type="nucleotide sequence ID" value="NZ_FNVA01000001.1"/>
</dbReference>
<dbReference type="GO" id="GO:0046872">
    <property type="term" value="F:metal ion binding"/>
    <property type="evidence" value="ECO:0007669"/>
    <property type="project" value="UniProtKB-KW"/>
</dbReference>
<evidence type="ECO:0000256" key="5">
    <source>
        <dbReference type="ARBA" id="ARBA00022801"/>
    </source>
</evidence>
<dbReference type="SUPFAM" id="SSF48150">
    <property type="entry name" value="DNA-glycosylase"/>
    <property type="match status" value="1"/>
</dbReference>
<keyword evidence="3 12" id="KW-0479">Metal-binding</keyword>
<comment type="cofactor">
    <cofactor evidence="12">
        <name>[4Fe-4S] cluster</name>
        <dbReference type="ChEBI" id="CHEBI:49883"/>
    </cofactor>
    <text evidence="12">Binds 1 [4Fe-4S] cluster.</text>
</comment>
<evidence type="ECO:0000256" key="1">
    <source>
        <dbReference type="ARBA" id="ARBA00008343"/>
    </source>
</evidence>
<feature type="region of interest" description="Disordered" evidence="13">
    <location>
        <begin position="1"/>
        <end position="52"/>
    </location>
</feature>
<reference evidence="15 16" key="1">
    <citation type="submission" date="2016-10" db="EMBL/GenBank/DDBJ databases">
        <authorList>
            <person name="de Groot N.N."/>
        </authorList>
    </citation>
    <scope>NUCLEOTIDE SEQUENCE [LARGE SCALE GENOMIC DNA]</scope>
    <source>
        <strain evidence="15 16">DSM 22489</strain>
    </source>
</reference>
<keyword evidence="5 12" id="KW-0378">Hydrolase</keyword>
<dbReference type="GO" id="GO:0006285">
    <property type="term" value="P:base-excision repair, AP site formation"/>
    <property type="evidence" value="ECO:0007669"/>
    <property type="project" value="TreeGrafter"/>
</dbReference>
<gene>
    <name evidence="12" type="primary">nth</name>
    <name evidence="15" type="ORF">SAMN05421819_1039</name>
</gene>
<accession>A0A1H5UI34</accession>
<feature type="binding site" evidence="12">
    <location>
        <position position="285"/>
    </location>
    <ligand>
        <name>[4Fe-4S] cluster</name>
        <dbReference type="ChEBI" id="CHEBI:49883"/>
    </ligand>
</feature>
<dbReference type="FunFam" id="1.10.340.30:FF:000001">
    <property type="entry name" value="Endonuclease III"/>
    <property type="match status" value="1"/>
</dbReference>
<evidence type="ECO:0000256" key="7">
    <source>
        <dbReference type="ARBA" id="ARBA00023014"/>
    </source>
</evidence>
<evidence type="ECO:0000256" key="3">
    <source>
        <dbReference type="ARBA" id="ARBA00022723"/>
    </source>
</evidence>
<evidence type="ECO:0000256" key="2">
    <source>
        <dbReference type="ARBA" id="ARBA00022485"/>
    </source>
</evidence>
<keyword evidence="15" id="KW-0540">Nuclease</keyword>
<dbReference type="PANTHER" id="PTHR10359:SF18">
    <property type="entry name" value="ENDONUCLEASE III"/>
    <property type="match status" value="1"/>
</dbReference>
<evidence type="ECO:0000256" key="9">
    <source>
        <dbReference type="ARBA" id="ARBA00023204"/>
    </source>
</evidence>
<evidence type="ECO:0000256" key="10">
    <source>
        <dbReference type="ARBA" id="ARBA00023239"/>
    </source>
</evidence>
<keyword evidence="11 12" id="KW-0326">Glycosidase</keyword>